<comment type="caution">
    <text evidence="1">The sequence shown here is derived from an EMBL/GenBank/DDBJ whole genome shotgun (WGS) entry which is preliminary data.</text>
</comment>
<sequence length="454" mass="52730">MTLILHLSSMKKEYTCLDTACRFLLKHHRQVQSAPSDRDISKRIFSQGKECIYETVDHVVQIYDDIDGDKHHVYEEEIHIGSYGDLTFSINVEDVEPPDRDGDCFLCLVQQDDLASEHVQVGYMRTQQVPYSRHVGTTRRELLTWGFEIFSLAQQFVRFVQRFEPSKNHILIAKVLSRVRTDPTEQILAKLLQDRVTNLPGLESSTVKLEFLFQILFLELTGVNCIGEVKRSQRVQVTSSNTLGFYSLLTSYRRDENIKMLLSVKRFVKKRPLAIVLYLECFQMENIKDNDFQLLKSITDVVGAFILLYTINEIADSATASNGRDGQSMNYEPFVGQRMDSIHHYLPRATCDIAQHLLVENNHNGKKNYTIFGNIQSSQRFRYCINMRQSDKVGEGICEFLHSDLNMEADQDQIHSLCIYEEFRYVMLLKSQKQENIDESESTLYLQEQRQEEL</sequence>
<reference evidence="1 2" key="1">
    <citation type="submission" date="2020-02" db="EMBL/GenBank/DDBJ databases">
        <authorList>
            <person name="Ma Q."/>
            <person name="Huang Y."/>
            <person name="Song X."/>
            <person name="Pei D."/>
        </authorList>
    </citation>
    <scope>NUCLEOTIDE SEQUENCE [LARGE SCALE GENOMIC DNA]</scope>
    <source>
        <strain evidence="1">Sxm20200214</strain>
        <tissue evidence="1">Leaf</tissue>
    </source>
</reference>
<gene>
    <name evidence="1" type="ORF">Bca52824_033832</name>
</gene>
<dbReference type="AlphaFoldDB" id="A0A8X7V9P0"/>
<protein>
    <submittedName>
        <fullName evidence="1">Uncharacterized protein</fullName>
    </submittedName>
</protein>
<evidence type="ECO:0000313" key="2">
    <source>
        <dbReference type="Proteomes" id="UP000886595"/>
    </source>
</evidence>
<organism evidence="1 2">
    <name type="scientific">Brassica carinata</name>
    <name type="common">Ethiopian mustard</name>
    <name type="synonym">Abyssinian cabbage</name>
    <dbReference type="NCBI Taxonomy" id="52824"/>
    <lineage>
        <taxon>Eukaryota</taxon>
        <taxon>Viridiplantae</taxon>
        <taxon>Streptophyta</taxon>
        <taxon>Embryophyta</taxon>
        <taxon>Tracheophyta</taxon>
        <taxon>Spermatophyta</taxon>
        <taxon>Magnoliopsida</taxon>
        <taxon>eudicotyledons</taxon>
        <taxon>Gunneridae</taxon>
        <taxon>Pentapetalae</taxon>
        <taxon>rosids</taxon>
        <taxon>malvids</taxon>
        <taxon>Brassicales</taxon>
        <taxon>Brassicaceae</taxon>
        <taxon>Brassiceae</taxon>
        <taxon>Brassica</taxon>
    </lineage>
</organism>
<dbReference type="Proteomes" id="UP000886595">
    <property type="component" value="Unassembled WGS sequence"/>
</dbReference>
<proteinExistence type="predicted"/>
<name>A0A8X7V9P0_BRACI</name>
<dbReference type="EMBL" id="JAAMPC010000007">
    <property type="protein sequence ID" value="KAG2305181.1"/>
    <property type="molecule type" value="Genomic_DNA"/>
</dbReference>
<keyword evidence="2" id="KW-1185">Reference proteome</keyword>
<accession>A0A8X7V9P0</accession>
<evidence type="ECO:0000313" key="1">
    <source>
        <dbReference type="EMBL" id="KAG2305181.1"/>
    </source>
</evidence>